<dbReference type="EMBL" id="JAHFZB010000052">
    <property type="protein sequence ID" value="KAK6466786.1"/>
    <property type="molecule type" value="Genomic_DNA"/>
</dbReference>
<evidence type="ECO:0000256" key="3">
    <source>
        <dbReference type="SAM" id="MobiDB-lite"/>
    </source>
</evidence>
<feature type="compositionally biased region" description="Low complexity" evidence="3">
    <location>
        <begin position="343"/>
        <end position="355"/>
    </location>
</feature>
<dbReference type="Proteomes" id="UP001369086">
    <property type="component" value="Unassembled WGS sequence"/>
</dbReference>
<dbReference type="PANTHER" id="PTHR15963">
    <property type="entry name" value="GENERAL RECEPTOR FOR PHOSPHOINOSITIDES 1-ASSOCIATED SCAFFOLD PROTEIN-RELATED"/>
    <property type="match status" value="1"/>
</dbReference>
<keyword evidence="2" id="KW-0963">Cytoplasm</keyword>
<feature type="compositionally biased region" description="Polar residues" evidence="3">
    <location>
        <begin position="272"/>
        <end position="285"/>
    </location>
</feature>
<dbReference type="Gene3D" id="2.30.42.10">
    <property type="match status" value="1"/>
</dbReference>
<reference evidence="5 6" key="1">
    <citation type="submission" date="2021-05" db="EMBL/GenBank/DDBJ databases">
        <authorList>
            <person name="Zahm M."/>
            <person name="Klopp C."/>
            <person name="Cabau C."/>
            <person name="Kuhl H."/>
            <person name="Suciu R."/>
            <person name="Ciorpac M."/>
            <person name="Holostenco D."/>
            <person name="Gessner J."/>
            <person name="Wuertz S."/>
            <person name="Hohne C."/>
            <person name="Stock M."/>
            <person name="Gislard M."/>
            <person name="Lluch J."/>
            <person name="Milhes M."/>
            <person name="Lampietro C."/>
            <person name="Lopez Roques C."/>
            <person name="Donnadieu C."/>
            <person name="Du K."/>
            <person name="Schartl M."/>
            <person name="Guiguen Y."/>
        </authorList>
    </citation>
    <scope>NUCLEOTIDE SEQUENCE [LARGE SCALE GENOMIC DNA]</scope>
    <source>
        <strain evidence="5">Hh-F2</strain>
        <tissue evidence="5">Blood</tissue>
    </source>
</reference>
<protein>
    <submittedName>
        <fullName evidence="5">General receptor for phosphoinositides 1-associated scaffold protein</fullName>
    </submittedName>
</protein>
<dbReference type="Pfam" id="PF00595">
    <property type="entry name" value="PDZ"/>
    <property type="match status" value="1"/>
</dbReference>
<evidence type="ECO:0000259" key="4">
    <source>
        <dbReference type="PROSITE" id="PS50106"/>
    </source>
</evidence>
<dbReference type="InterPro" id="IPR001478">
    <property type="entry name" value="PDZ"/>
</dbReference>
<gene>
    <name evidence="5" type="ORF">HHUSO_G35588</name>
</gene>
<keyword evidence="5" id="KW-0675">Receptor</keyword>
<dbReference type="PROSITE" id="PS50106">
    <property type="entry name" value="PDZ"/>
    <property type="match status" value="1"/>
</dbReference>
<comment type="subcellular location">
    <subcellularLocation>
        <location evidence="1">Cytoplasm</location>
    </subcellularLocation>
</comment>
<feature type="region of interest" description="Disordered" evidence="3">
    <location>
        <begin position="243"/>
        <end position="285"/>
    </location>
</feature>
<feature type="region of interest" description="Disordered" evidence="3">
    <location>
        <begin position="343"/>
        <end position="387"/>
    </location>
</feature>
<evidence type="ECO:0000313" key="6">
    <source>
        <dbReference type="Proteomes" id="UP001369086"/>
    </source>
</evidence>
<dbReference type="InterPro" id="IPR052122">
    <property type="entry name" value="Intracell_Traff_Signaling_Reg"/>
</dbReference>
<proteinExistence type="predicted"/>
<evidence type="ECO:0000313" key="5">
    <source>
        <dbReference type="EMBL" id="KAK6466786.1"/>
    </source>
</evidence>
<dbReference type="PANTHER" id="PTHR15963:SF3">
    <property type="entry name" value="PROTEIN TAMALIN"/>
    <property type="match status" value="1"/>
</dbReference>
<evidence type="ECO:0000256" key="1">
    <source>
        <dbReference type="ARBA" id="ARBA00004496"/>
    </source>
</evidence>
<organism evidence="5 6">
    <name type="scientific">Huso huso</name>
    <name type="common">Beluga</name>
    <name type="synonym">Acipenser huso</name>
    <dbReference type="NCBI Taxonomy" id="61971"/>
    <lineage>
        <taxon>Eukaryota</taxon>
        <taxon>Metazoa</taxon>
        <taxon>Chordata</taxon>
        <taxon>Craniata</taxon>
        <taxon>Vertebrata</taxon>
        <taxon>Euteleostomi</taxon>
        <taxon>Actinopterygii</taxon>
        <taxon>Chondrostei</taxon>
        <taxon>Acipenseriformes</taxon>
        <taxon>Acipenseridae</taxon>
        <taxon>Huso</taxon>
    </lineage>
</organism>
<dbReference type="SUPFAM" id="SSF50156">
    <property type="entry name" value="PDZ domain-like"/>
    <property type="match status" value="1"/>
</dbReference>
<keyword evidence="6" id="KW-1185">Reference proteome</keyword>
<dbReference type="SMART" id="SM00228">
    <property type="entry name" value="PDZ"/>
    <property type="match status" value="1"/>
</dbReference>
<evidence type="ECO:0000256" key="2">
    <source>
        <dbReference type="ARBA" id="ARBA00022490"/>
    </source>
</evidence>
<feature type="compositionally biased region" description="Low complexity" evidence="3">
    <location>
        <begin position="365"/>
        <end position="375"/>
    </location>
</feature>
<name>A0ABR0Y2R3_HUSHU</name>
<dbReference type="CDD" id="cd06713">
    <property type="entry name" value="PDZ_tamalin_CYTIP-like"/>
    <property type="match status" value="1"/>
</dbReference>
<sequence>MKNMTLRRLKQLSRKEEEWGSATDRDVYSAGKNEIYQPASETYKTLDSYKNTSDVYNYKTLAYSGGTLPRNHRKGASLKWKSLTHSPAQQRKIIILEKEDNETFGFEIQTYGLHHQNENSLEMCTFVCKVHDHSPAHAGGLKVGDTIASVNDASVEGYKHKEMVELIRSAGNYIRLETVYGDSIRKAELETRLQYLKQTLHEKWGEYRSLMVQEQRLVHGIVLNDPAMYETLESVRACIYGTSSGTKPIPSPSPASDRQLYSTGREPLQHPVPSQSPASHQQLYSTGSPCSSTSCVRSSTVESEDALYQTCFFEEGIHNSAGDKGKQPGVPCKKGLSDLFSTTKSSLSRSASTRSYQTRSWDKTSNSSSSSSQSNYGSLPRKKKQKSFRSTLLKFIPGLNRSLEEEESKF</sequence>
<comment type="caution">
    <text evidence="5">The sequence shown here is derived from an EMBL/GenBank/DDBJ whole genome shotgun (WGS) entry which is preliminary data.</text>
</comment>
<dbReference type="InterPro" id="IPR036034">
    <property type="entry name" value="PDZ_sf"/>
</dbReference>
<feature type="domain" description="PDZ" evidence="4">
    <location>
        <begin position="93"/>
        <end position="182"/>
    </location>
</feature>
<accession>A0ABR0Y2R3</accession>